<reference evidence="1" key="1">
    <citation type="submission" date="2020-10" db="EMBL/GenBank/DDBJ databases">
        <authorList>
            <person name="Hahn C.J."/>
            <person name="Laso-Perez R."/>
            <person name="Vulcano F."/>
            <person name="Vaziourakis K.-M."/>
            <person name="Stokke R."/>
            <person name="Steen I.H."/>
            <person name="Teske A."/>
            <person name="Boetius A."/>
            <person name="Liebeke M."/>
            <person name="Amann R."/>
            <person name="Knittel K."/>
        </authorList>
    </citation>
    <scope>NUCLEOTIDE SEQUENCE</scope>
    <source>
        <strain evidence="1">Gfbio:e3339647-f889-4370-9287-4fb5cb688e4c:AG392J18_GoMArc1</strain>
    </source>
</reference>
<name>A0A811T6X8_9EURY</name>
<comment type="caution">
    <text evidence="1">The sequence shown here is derived from an EMBL/GenBank/DDBJ whole genome shotgun (WGS) entry which is preliminary data.</text>
</comment>
<accession>A0A811T6X8</accession>
<protein>
    <submittedName>
        <fullName evidence="1">Uncharacterized protein</fullName>
    </submittedName>
</protein>
<gene>
    <name evidence="1" type="ORF">LAKADJCE_00092</name>
</gene>
<sequence length="90" mass="10532">MFHVYSDRQITLALQITAFTQMFHTSKNVKTEHIKHLKQDVHKINQIASQTANRCPAIRCRVEWLGLHSKKIFMESFLNIENILLVVAEK</sequence>
<dbReference type="EMBL" id="CAJHIR010000003">
    <property type="protein sequence ID" value="CAD6491239.1"/>
    <property type="molecule type" value="Genomic_DNA"/>
</dbReference>
<organism evidence="1 2">
    <name type="scientific">Candidatus Argoarchaeum ethanivorans</name>
    <dbReference type="NCBI Taxonomy" id="2608793"/>
    <lineage>
        <taxon>Archaea</taxon>
        <taxon>Methanobacteriati</taxon>
        <taxon>Methanobacteriota</taxon>
        <taxon>Stenosarchaea group</taxon>
        <taxon>Methanomicrobia</taxon>
        <taxon>Methanosarcinales</taxon>
        <taxon>Methanosarcinales incertae sedis</taxon>
        <taxon>GOM Arc I cluster</taxon>
        <taxon>Candidatus Argoarchaeum</taxon>
    </lineage>
</organism>
<dbReference type="Proteomes" id="UP000612009">
    <property type="component" value="Unassembled WGS sequence"/>
</dbReference>
<evidence type="ECO:0000313" key="1">
    <source>
        <dbReference type="EMBL" id="CAD6491239.1"/>
    </source>
</evidence>
<evidence type="ECO:0000313" key="2">
    <source>
        <dbReference type="Proteomes" id="UP000612009"/>
    </source>
</evidence>
<proteinExistence type="predicted"/>
<dbReference type="AlphaFoldDB" id="A0A811T6X8"/>